<accession>E3QGY4</accession>
<keyword evidence="3" id="KW-1185">Reference proteome</keyword>
<evidence type="ECO:0000256" key="1">
    <source>
        <dbReference type="SAM" id="MobiDB-lite"/>
    </source>
</evidence>
<feature type="region of interest" description="Disordered" evidence="1">
    <location>
        <begin position="1"/>
        <end position="77"/>
    </location>
</feature>
<gene>
    <name evidence="2" type="ORF">GLRG_05266</name>
</gene>
<dbReference type="HOGENOM" id="CLU_2637921_0_0_1"/>
<feature type="compositionally biased region" description="Basic and acidic residues" evidence="1">
    <location>
        <begin position="52"/>
        <end position="66"/>
    </location>
</feature>
<feature type="compositionally biased region" description="Basic and acidic residues" evidence="1">
    <location>
        <begin position="21"/>
        <end position="30"/>
    </location>
</feature>
<protein>
    <submittedName>
        <fullName evidence="2">Uncharacterized protein</fullName>
    </submittedName>
</protein>
<dbReference type="OrthoDB" id="4846935at2759"/>
<dbReference type="RefSeq" id="XP_008094142.1">
    <property type="nucleotide sequence ID" value="XM_008095951.1"/>
</dbReference>
<evidence type="ECO:0000313" key="2">
    <source>
        <dbReference type="EMBL" id="EFQ30122.1"/>
    </source>
</evidence>
<reference evidence="3" key="1">
    <citation type="journal article" date="2012" name="Nat. Genet.">
        <title>Lifestyle transitions in plant pathogenic Colletotrichum fungi deciphered by genome and transcriptome analyses.</title>
        <authorList>
            <person name="O'Connell R.J."/>
            <person name="Thon M.R."/>
            <person name="Hacquard S."/>
            <person name="Amyotte S.G."/>
            <person name="Kleemann J."/>
            <person name="Torres M.F."/>
            <person name="Damm U."/>
            <person name="Buiate E.A."/>
            <person name="Epstein L."/>
            <person name="Alkan N."/>
            <person name="Altmueller J."/>
            <person name="Alvarado-Balderrama L."/>
            <person name="Bauser C.A."/>
            <person name="Becker C."/>
            <person name="Birren B.W."/>
            <person name="Chen Z."/>
            <person name="Choi J."/>
            <person name="Crouch J.A."/>
            <person name="Duvick J.P."/>
            <person name="Farman M.A."/>
            <person name="Gan P."/>
            <person name="Heiman D."/>
            <person name="Henrissat B."/>
            <person name="Howard R.J."/>
            <person name="Kabbage M."/>
            <person name="Koch C."/>
            <person name="Kracher B."/>
            <person name="Kubo Y."/>
            <person name="Law A.D."/>
            <person name="Lebrun M.-H."/>
            <person name="Lee Y.-H."/>
            <person name="Miyara I."/>
            <person name="Moore N."/>
            <person name="Neumann U."/>
            <person name="Nordstroem K."/>
            <person name="Panaccione D.G."/>
            <person name="Panstruga R."/>
            <person name="Place M."/>
            <person name="Proctor R.H."/>
            <person name="Prusky D."/>
            <person name="Rech G."/>
            <person name="Reinhardt R."/>
            <person name="Rollins J.A."/>
            <person name="Rounsley S."/>
            <person name="Schardl C.L."/>
            <person name="Schwartz D.C."/>
            <person name="Shenoy N."/>
            <person name="Shirasu K."/>
            <person name="Sikhakolli U.R."/>
            <person name="Stueber K."/>
            <person name="Sukno S.A."/>
            <person name="Sweigard J.A."/>
            <person name="Takano Y."/>
            <person name="Takahara H."/>
            <person name="Trail F."/>
            <person name="van der Does H.C."/>
            <person name="Voll L.M."/>
            <person name="Will I."/>
            <person name="Young S."/>
            <person name="Zeng Q."/>
            <person name="Zhang J."/>
            <person name="Zhou S."/>
            <person name="Dickman M.B."/>
            <person name="Schulze-Lefert P."/>
            <person name="Ver Loren van Themaat E."/>
            <person name="Ma L.-J."/>
            <person name="Vaillancourt L.J."/>
        </authorList>
    </citation>
    <scope>NUCLEOTIDE SEQUENCE [LARGE SCALE GENOMIC DNA]</scope>
    <source>
        <strain evidence="3">M1.001 / M2 / FGSC 10212</strain>
    </source>
</reference>
<proteinExistence type="predicted"/>
<dbReference type="AlphaFoldDB" id="E3QGY4"/>
<dbReference type="EMBL" id="GG697347">
    <property type="protein sequence ID" value="EFQ30122.1"/>
    <property type="molecule type" value="Genomic_DNA"/>
</dbReference>
<feature type="compositionally biased region" description="Polar residues" evidence="1">
    <location>
        <begin position="1"/>
        <end position="18"/>
    </location>
</feature>
<organism evidence="3">
    <name type="scientific">Colletotrichum graminicola (strain M1.001 / M2 / FGSC 10212)</name>
    <name type="common">Maize anthracnose fungus</name>
    <name type="synonym">Glomerella graminicola</name>
    <dbReference type="NCBI Taxonomy" id="645133"/>
    <lineage>
        <taxon>Eukaryota</taxon>
        <taxon>Fungi</taxon>
        <taxon>Dikarya</taxon>
        <taxon>Ascomycota</taxon>
        <taxon>Pezizomycotina</taxon>
        <taxon>Sordariomycetes</taxon>
        <taxon>Hypocreomycetidae</taxon>
        <taxon>Glomerellales</taxon>
        <taxon>Glomerellaceae</taxon>
        <taxon>Colletotrichum</taxon>
        <taxon>Colletotrichum graminicola species complex</taxon>
    </lineage>
</organism>
<dbReference type="Proteomes" id="UP000008782">
    <property type="component" value="Unassembled WGS sequence"/>
</dbReference>
<dbReference type="GeneID" id="24410631"/>
<dbReference type="eggNOG" id="ENOG502R2W3">
    <property type="taxonomic scope" value="Eukaryota"/>
</dbReference>
<name>E3QGY4_COLGM</name>
<sequence length="77" mass="8667">MDTTSNTSIVNGDASSSRAADPNETRRLQDQRLQLFLGDDESPNPMLPRTTTSDEQHKKEMSEKINKTMSKAQKRVT</sequence>
<evidence type="ECO:0000313" key="3">
    <source>
        <dbReference type="Proteomes" id="UP000008782"/>
    </source>
</evidence>
<dbReference type="VEuPathDB" id="FungiDB:GLRG_05266"/>